<dbReference type="Pfam" id="PF16198">
    <property type="entry name" value="TruB_C_2"/>
    <property type="match status" value="1"/>
</dbReference>
<evidence type="ECO:0000259" key="7">
    <source>
        <dbReference type="Pfam" id="PF16198"/>
    </source>
</evidence>
<evidence type="ECO:0000313" key="9">
    <source>
        <dbReference type="Proteomes" id="UP000256329"/>
    </source>
</evidence>
<reference evidence="8 9" key="1">
    <citation type="submission" date="2018-08" db="EMBL/GenBank/DDBJ databases">
        <title>Form III RuBisCO-mediated autotrophy in Thermodesulfobium bacteria.</title>
        <authorList>
            <person name="Toshchakov S.V."/>
            <person name="Kublanov I.V."/>
            <person name="Frolov E."/>
            <person name="Bonch-Osmolovskaya E.A."/>
            <person name="Tourova T.P."/>
            <person name="Chernych N.A."/>
            <person name="Lebedinsky A.V."/>
        </authorList>
    </citation>
    <scope>NUCLEOTIDE SEQUENCE [LARGE SCALE GENOMIC DNA]</scope>
    <source>
        <strain evidence="8 9">SR</strain>
    </source>
</reference>
<dbReference type="HAMAP" id="MF_01080">
    <property type="entry name" value="TruB_bact"/>
    <property type="match status" value="1"/>
</dbReference>
<keyword evidence="9" id="KW-1185">Reference proteome</keyword>
<dbReference type="GO" id="GO:0031119">
    <property type="term" value="P:tRNA pseudouridine synthesis"/>
    <property type="evidence" value="ECO:0007669"/>
    <property type="project" value="UniProtKB-UniRule"/>
</dbReference>
<dbReference type="EMBL" id="QSLN01000009">
    <property type="protein sequence ID" value="RDV82561.1"/>
    <property type="molecule type" value="Genomic_DNA"/>
</dbReference>
<keyword evidence="4 5" id="KW-0413">Isomerase</keyword>
<dbReference type="InterPro" id="IPR032819">
    <property type="entry name" value="TruB_C"/>
</dbReference>
<sequence length="324" mass="35344">MWWLELSRRGWKRSGGRGFITVIGVLNVLKPPGMTSHDVVDWLRHLTGEKKVGHAGTLDPDACGVMVLLVGKATRAAQFLVAEDKEYRAEVVFGVKTDTLDLSGQVLACQDASRLTPEAVAEVLPRFTGSIWQKPPMFSAVRHKGKRLYELARAGREVEVPPRQVEVYSLQLLKGDWGKRHPRAWLHVHCSKGTYVRSLVADLGEALGTGACLGFLLRTRVGRFGIEEAYTLEELAGLKGEGKLTQALIPLAEALGYLPAIEVGEEGAKRIKNGGFLSPAHCLAGEWPPQGTHVRVMGAGELLALALAESLPSGRKILRPVWVL</sequence>
<dbReference type="GO" id="GO:1990481">
    <property type="term" value="P:mRNA pseudouridine synthesis"/>
    <property type="evidence" value="ECO:0007669"/>
    <property type="project" value="TreeGrafter"/>
</dbReference>
<organism evidence="8 9">
    <name type="scientific">Ammonifex thiophilus</name>
    <dbReference type="NCBI Taxonomy" id="444093"/>
    <lineage>
        <taxon>Bacteria</taxon>
        <taxon>Bacillati</taxon>
        <taxon>Bacillota</taxon>
        <taxon>Clostridia</taxon>
        <taxon>Thermoanaerobacterales</taxon>
        <taxon>Thermoanaerobacteraceae</taxon>
        <taxon>Ammonifex</taxon>
    </lineage>
</organism>
<dbReference type="AlphaFoldDB" id="A0A3D8P4H1"/>
<evidence type="ECO:0000256" key="2">
    <source>
        <dbReference type="ARBA" id="ARBA00005642"/>
    </source>
</evidence>
<comment type="similarity">
    <text evidence="2 5">Belongs to the pseudouridine synthase TruB family. Type 1 subfamily.</text>
</comment>
<dbReference type="OrthoDB" id="9802309at2"/>
<feature type="active site" description="Nucleophile" evidence="5">
    <location>
        <position position="59"/>
    </location>
</feature>
<evidence type="ECO:0000313" key="8">
    <source>
        <dbReference type="EMBL" id="RDV82561.1"/>
    </source>
</evidence>
<dbReference type="InterPro" id="IPR014780">
    <property type="entry name" value="tRNA_psdUridine_synth_TruB"/>
</dbReference>
<dbReference type="Proteomes" id="UP000256329">
    <property type="component" value="Unassembled WGS sequence"/>
</dbReference>
<dbReference type="CDD" id="cd02573">
    <property type="entry name" value="PseudoU_synth_EcTruB"/>
    <property type="match status" value="1"/>
</dbReference>
<evidence type="ECO:0000256" key="1">
    <source>
        <dbReference type="ARBA" id="ARBA00000385"/>
    </source>
</evidence>
<dbReference type="GO" id="GO:0003723">
    <property type="term" value="F:RNA binding"/>
    <property type="evidence" value="ECO:0007669"/>
    <property type="project" value="InterPro"/>
</dbReference>
<evidence type="ECO:0000256" key="3">
    <source>
        <dbReference type="ARBA" id="ARBA00022694"/>
    </source>
</evidence>
<comment type="function">
    <text evidence="5">Responsible for synthesis of pseudouridine from uracil-55 in the psi GC loop of transfer RNAs.</text>
</comment>
<protein>
    <recommendedName>
        <fullName evidence="5">tRNA pseudouridine synthase B</fullName>
        <ecNumber evidence="5">5.4.99.25</ecNumber>
    </recommendedName>
    <alternativeName>
        <fullName evidence="5">tRNA pseudouridine(55) synthase</fullName>
        <shortName evidence="5">Psi55 synthase</shortName>
    </alternativeName>
    <alternativeName>
        <fullName evidence="5">tRNA pseudouridylate synthase</fullName>
    </alternativeName>
    <alternativeName>
        <fullName evidence="5">tRNA-uridine isomerase</fullName>
    </alternativeName>
</protein>
<accession>A0A3D8P4H1</accession>
<dbReference type="PANTHER" id="PTHR13767:SF2">
    <property type="entry name" value="PSEUDOURIDYLATE SYNTHASE TRUB1"/>
    <property type="match status" value="1"/>
</dbReference>
<dbReference type="NCBIfam" id="TIGR00431">
    <property type="entry name" value="TruB"/>
    <property type="match status" value="1"/>
</dbReference>
<comment type="caution">
    <text evidence="8">The sequence shown here is derived from an EMBL/GenBank/DDBJ whole genome shotgun (WGS) entry which is preliminary data.</text>
</comment>
<evidence type="ECO:0000259" key="6">
    <source>
        <dbReference type="Pfam" id="PF01509"/>
    </source>
</evidence>
<evidence type="ECO:0000256" key="5">
    <source>
        <dbReference type="HAMAP-Rule" id="MF_01080"/>
    </source>
</evidence>
<keyword evidence="3 5" id="KW-0819">tRNA processing</keyword>
<proteinExistence type="inferred from homology"/>
<dbReference type="Pfam" id="PF01509">
    <property type="entry name" value="TruB_N"/>
    <property type="match status" value="1"/>
</dbReference>
<dbReference type="PANTHER" id="PTHR13767">
    <property type="entry name" value="TRNA-PSEUDOURIDINE SYNTHASE"/>
    <property type="match status" value="1"/>
</dbReference>
<evidence type="ECO:0000256" key="4">
    <source>
        <dbReference type="ARBA" id="ARBA00023235"/>
    </source>
</evidence>
<dbReference type="SUPFAM" id="SSF55120">
    <property type="entry name" value="Pseudouridine synthase"/>
    <property type="match status" value="1"/>
</dbReference>
<feature type="domain" description="tRNA pseudouridylate synthase B C-terminal" evidence="7">
    <location>
        <begin position="197"/>
        <end position="255"/>
    </location>
</feature>
<gene>
    <name evidence="5 8" type="primary">truB</name>
    <name evidence="8" type="ORF">DXX99_07140</name>
</gene>
<dbReference type="Gene3D" id="3.30.2350.10">
    <property type="entry name" value="Pseudouridine synthase"/>
    <property type="match status" value="1"/>
</dbReference>
<dbReference type="InterPro" id="IPR020103">
    <property type="entry name" value="PsdUridine_synth_cat_dom_sf"/>
</dbReference>
<feature type="domain" description="Pseudouridine synthase II N-terminal" evidence="6">
    <location>
        <begin position="44"/>
        <end position="196"/>
    </location>
</feature>
<dbReference type="GO" id="GO:0160148">
    <property type="term" value="F:tRNA pseudouridine(55) synthase activity"/>
    <property type="evidence" value="ECO:0007669"/>
    <property type="project" value="UniProtKB-EC"/>
</dbReference>
<comment type="catalytic activity">
    <reaction evidence="1 5">
        <text>uridine(55) in tRNA = pseudouridine(55) in tRNA</text>
        <dbReference type="Rhea" id="RHEA:42532"/>
        <dbReference type="Rhea" id="RHEA-COMP:10101"/>
        <dbReference type="Rhea" id="RHEA-COMP:10102"/>
        <dbReference type="ChEBI" id="CHEBI:65314"/>
        <dbReference type="ChEBI" id="CHEBI:65315"/>
        <dbReference type="EC" id="5.4.99.25"/>
    </reaction>
</comment>
<name>A0A3D8P4H1_9THEO</name>
<dbReference type="InterPro" id="IPR002501">
    <property type="entry name" value="PsdUridine_synth_N"/>
</dbReference>
<dbReference type="EC" id="5.4.99.25" evidence="5"/>